<feature type="domain" description="Major facilitator superfamily (MFS) profile" evidence="7">
    <location>
        <begin position="18"/>
        <end position="463"/>
    </location>
</feature>
<feature type="transmembrane region" description="Helical" evidence="6">
    <location>
        <begin position="185"/>
        <end position="207"/>
    </location>
</feature>
<dbReference type="GeneID" id="54406011"/>
<comment type="similarity">
    <text evidence="2">Belongs to the major facilitator superfamily. Sugar transporter (TC 2.A.1.1) family.</text>
</comment>
<dbReference type="RefSeq" id="XP_033527379.1">
    <property type="nucleotide sequence ID" value="XM_033665579.1"/>
</dbReference>
<dbReference type="Gene3D" id="1.20.1250.20">
    <property type="entry name" value="MFS general substrate transporter like domains"/>
    <property type="match status" value="1"/>
</dbReference>
<keyword evidence="3 6" id="KW-0812">Transmembrane</keyword>
<evidence type="ECO:0000313" key="9">
    <source>
        <dbReference type="Proteomes" id="UP000799771"/>
    </source>
</evidence>
<dbReference type="InterPro" id="IPR020846">
    <property type="entry name" value="MFS_dom"/>
</dbReference>
<dbReference type="InterPro" id="IPR005828">
    <property type="entry name" value="MFS_sugar_transport-like"/>
</dbReference>
<keyword evidence="9" id="KW-1185">Reference proteome</keyword>
<proteinExistence type="inferred from homology"/>
<evidence type="ECO:0000256" key="6">
    <source>
        <dbReference type="SAM" id="Phobius"/>
    </source>
</evidence>
<sequence>MLTIQKSSLWTNRKCLLICSAVAIASMQYGIDTAAVGGLQAMPGFLMVFGYEDSTSPFGYGIDSTVQQLMTSLMNLGAAVSAIGVGLWGGYFGRKPALWLACVVCAAGVAIQIAGTTRSTLYAGRFLLGLANGFFVVSSTVYCSEAAPAHLREVMVGLFAYYVNLGSIIGSLIDNYTKHHLSKLSYRIPLGCMFIVPTVLSIALFFVPESPRWLLHQGKRDAARSSLEALRIDHGEELELEWAEMVRGIEEEKRVAQSTPFMDMYRGHDLRRTLLCYGMIAAQSASGVWFFIAYQTYFLQIAGITKAFEYTIMNACIGWLGLACGIAASMPASKVTGNVLVAFTALFFFVYDAAVGVASMPMATELVSSRLRAWTVGTANALGYFLAWLGAKYTYIWAASNFLCVIWFYFFVPETKARSLEELDEIFEAGISARRFQQYECRIVEDARNDVFGGETQVTKRDA</sequence>
<dbReference type="GO" id="GO:0005351">
    <property type="term" value="F:carbohydrate:proton symporter activity"/>
    <property type="evidence" value="ECO:0007669"/>
    <property type="project" value="TreeGrafter"/>
</dbReference>
<feature type="transmembrane region" description="Helical" evidence="6">
    <location>
        <begin position="121"/>
        <end position="142"/>
    </location>
</feature>
<organism evidence="8 9">
    <name type="scientific">Dothidotthia symphoricarpi CBS 119687</name>
    <dbReference type="NCBI Taxonomy" id="1392245"/>
    <lineage>
        <taxon>Eukaryota</taxon>
        <taxon>Fungi</taxon>
        <taxon>Dikarya</taxon>
        <taxon>Ascomycota</taxon>
        <taxon>Pezizomycotina</taxon>
        <taxon>Dothideomycetes</taxon>
        <taxon>Pleosporomycetidae</taxon>
        <taxon>Pleosporales</taxon>
        <taxon>Dothidotthiaceae</taxon>
        <taxon>Dothidotthia</taxon>
    </lineage>
</organism>
<dbReference type="PROSITE" id="PS50850">
    <property type="entry name" value="MFS"/>
    <property type="match status" value="1"/>
</dbReference>
<dbReference type="Proteomes" id="UP000799771">
    <property type="component" value="Unassembled WGS sequence"/>
</dbReference>
<accession>A0A6A6ALY7</accession>
<evidence type="ECO:0000256" key="3">
    <source>
        <dbReference type="ARBA" id="ARBA00022692"/>
    </source>
</evidence>
<evidence type="ECO:0000256" key="4">
    <source>
        <dbReference type="ARBA" id="ARBA00022989"/>
    </source>
</evidence>
<feature type="transmembrane region" description="Helical" evidence="6">
    <location>
        <begin position="97"/>
        <end position="115"/>
    </location>
</feature>
<feature type="transmembrane region" description="Helical" evidence="6">
    <location>
        <begin position="274"/>
        <end position="294"/>
    </location>
</feature>
<name>A0A6A6ALY7_9PLEO</name>
<evidence type="ECO:0000256" key="1">
    <source>
        <dbReference type="ARBA" id="ARBA00004141"/>
    </source>
</evidence>
<evidence type="ECO:0000256" key="2">
    <source>
        <dbReference type="ARBA" id="ARBA00010992"/>
    </source>
</evidence>
<dbReference type="InterPro" id="IPR005829">
    <property type="entry name" value="Sugar_transporter_CS"/>
</dbReference>
<dbReference type="OrthoDB" id="6612291at2759"/>
<dbReference type="InterPro" id="IPR050360">
    <property type="entry name" value="MFS_Sugar_Transporters"/>
</dbReference>
<feature type="transmembrane region" description="Helical" evidence="6">
    <location>
        <begin position="65"/>
        <end position="90"/>
    </location>
</feature>
<dbReference type="SUPFAM" id="SSF103473">
    <property type="entry name" value="MFS general substrate transporter"/>
    <property type="match status" value="1"/>
</dbReference>
<comment type="subcellular location">
    <subcellularLocation>
        <location evidence="1">Membrane</location>
        <topology evidence="1">Multi-pass membrane protein</topology>
    </subcellularLocation>
</comment>
<keyword evidence="5 6" id="KW-0472">Membrane</keyword>
<evidence type="ECO:0000256" key="5">
    <source>
        <dbReference type="ARBA" id="ARBA00023136"/>
    </source>
</evidence>
<dbReference type="PANTHER" id="PTHR48022">
    <property type="entry name" value="PLASTIDIC GLUCOSE TRANSPORTER 4"/>
    <property type="match status" value="1"/>
</dbReference>
<reference evidence="8" key="1">
    <citation type="journal article" date="2020" name="Stud. Mycol.">
        <title>101 Dothideomycetes genomes: a test case for predicting lifestyles and emergence of pathogens.</title>
        <authorList>
            <person name="Haridas S."/>
            <person name="Albert R."/>
            <person name="Binder M."/>
            <person name="Bloem J."/>
            <person name="Labutti K."/>
            <person name="Salamov A."/>
            <person name="Andreopoulos B."/>
            <person name="Baker S."/>
            <person name="Barry K."/>
            <person name="Bills G."/>
            <person name="Bluhm B."/>
            <person name="Cannon C."/>
            <person name="Castanera R."/>
            <person name="Culley D."/>
            <person name="Daum C."/>
            <person name="Ezra D."/>
            <person name="Gonzalez J."/>
            <person name="Henrissat B."/>
            <person name="Kuo A."/>
            <person name="Liang C."/>
            <person name="Lipzen A."/>
            <person name="Lutzoni F."/>
            <person name="Magnuson J."/>
            <person name="Mondo S."/>
            <person name="Nolan M."/>
            <person name="Ohm R."/>
            <person name="Pangilinan J."/>
            <person name="Park H.-J."/>
            <person name="Ramirez L."/>
            <person name="Alfaro M."/>
            <person name="Sun H."/>
            <person name="Tritt A."/>
            <person name="Yoshinaga Y."/>
            <person name="Zwiers L.-H."/>
            <person name="Turgeon B."/>
            <person name="Goodwin S."/>
            <person name="Spatafora J."/>
            <person name="Crous P."/>
            <person name="Grigoriev I."/>
        </authorList>
    </citation>
    <scope>NUCLEOTIDE SEQUENCE</scope>
    <source>
        <strain evidence="8">CBS 119687</strain>
    </source>
</reference>
<dbReference type="PANTHER" id="PTHR48022:SF10">
    <property type="entry name" value="MAJOR FACILITATOR SUPERFAMILY (MFS) PROFILE DOMAIN-CONTAINING PROTEIN"/>
    <property type="match status" value="1"/>
</dbReference>
<dbReference type="Pfam" id="PF00083">
    <property type="entry name" value="Sugar_tr"/>
    <property type="match status" value="1"/>
</dbReference>
<dbReference type="EMBL" id="ML977500">
    <property type="protein sequence ID" value="KAF2132992.1"/>
    <property type="molecule type" value="Genomic_DNA"/>
</dbReference>
<feature type="transmembrane region" description="Helical" evidence="6">
    <location>
        <begin position="154"/>
        <end position="173"/>
    </location>
</feature>
<keyword evidence="4 6" id="KW-1133">Transmembrane helix</keyword>
<feature type="transmembrane region" description="Helical" evidence="6">
    <location>
        <begin position="395"/>
        <end position="412"/>
    </location>
</feature>
<dbReference type="PROSITE" id="PS00217">
    <property type="entry name" value="SUGAR_TRANSPORT_2"/>
    <property type="match status" value="1"/>
</dbReference>
<dbReference type="InterPro" id="IPR036259">
    <property type="entry name" value="MFS_trans_sf"/>
</dbReference>
<dbReference type="GO" id="GO:0016020">
    <property type="term" value="C:membrane"/>
    <property type="evidence" value="ECO:0007669"/>
    <property type="project" value="UniProtKB-SubCell"/>
</dbReference>
<evidence type="ECO:0000259" key="7">
    <source>
        <dbReference type="PROSITE" id="PS50850"/>
    </source>
</evidence>
<gene>
    <name evidence="8" type="ORF">P153DRAFT_333816</name>
</gene>
<evidence type="ECO:0000313" key="8">
    <source>
        <dbReference type="EMBL" id="KAF2132992.1"/>
    </source>
</evidence>
<feature type="transmembrane region" description="Helical" evidence="6">
    <location>
        <begin position="339"/>
        <end position="359"/>
    </location>
</feature>
<protein>
    <submittedName>
        <fullName evidence="8">General substrate transporter</fullName>
    </submittedName>
</protein>
<dbReference type="AlphaFoldDB" id="A0A6A6ALY7"/>